<sequence>MPGTDQPDSLPSTDVHGLRDLPGVHVEGYSLQLRDKDGFVGDQASQTAFRELLERWRKRRRKKGKDPLGDLHSRDLSKKELDRVLGAKKASEAGDVMHGVIEEFTEELASVIQRFLRQPSWNKVERIVIGGGFPESDVGERAVLQTAAILEEQGLHVQMGRLSHNVDDGGLIGWVHLTPPALLRKYDAILAVDIGGTNVRCGIVKTRFRKASDFSRAEVVRREKWRHADEGPNRSLMVEHIADMLMDMVRYSERKQIRLAPFIGIGCPGLIRPDGSIARGAQNLPGDWESHAFHLPTAVWRRMLTLGADPMLVLMHNDAVVQGLSELPFMRDVKHWGVLTIGTGLGNVSFTNTPTPQELKAVKKKTEKPAELKKPKAGASRG</sequence>
<evidence type="ECO:0000256" key="2">
    <source>
        <dbReference type="SAM" id="MobiDB-lite"/>
    </source>
</evidence>
<dbReference type="InterPro" id="IPR043129">
    <property type="entry name" value="ATPase_NBD"/>
</dbReference>
<dbReference type="PANTHER" id="PTHR18964:SF149">
    <property type="entry name" value="BIFUNCTIONAL UDP-N-ACETYLGLUCOSAMINE 2-EPIMERASE_N-ACETYLMANNOSAMINE KINASE"/>
    <property type="match status" value="1"/>
</dbReference>
<dbReference type="AlphaFoldDB" id="A0A679J2F3"/>
<accession>A0A679J2F3</accession>
<feature type="region of interest" description="Disordered" evidence="2">
    <location>
        <begin position="1"/>
        <end position="21"/>
    </location>
</feature>
<comment type="similarity">
    <text evidence="1">Belongs to the ROK (NagC/XylR) family.</text>
</comment>
<protein>
    <recommendedName>
        <fullName evidence="4">Glucokinase</fullName>
    </recommendedName>
</protein>
<organism evidence="3">
    <name type="scientific">Variovorax paradoxus</name>
    <dbReference type="NCBI Taxonomy" id="34073"/>
    <lineage>
        <taxon>Bacteria</taxon>
        <taxon>Pseudomonadati</taxon>
        <taxon>Pseudomonadota</taxon>
        <taxon>Betaproteobacteria</taxon>
        <taxon>Burkholderiales</taxon>
        <taxon>Comamonadaceae</taxon>
        <taxon>Variovorax</taxon>
    </lineage>
</organism>
<gene>
    <name evidence="3" type="ORF">VVAX_02378</name>
</gene>
<reference evidence="3" key="1">
    <citation type="submission" date="2019-12" db="EMBL/GenBank/DDBJ databases">
        <authorList>
            <person name="Cremers G."/>
        </authorList>
    </citation>
    <scope>NUCLEOTIDE SEQUENCE</scope>
    <source>
        <strain evidence="3">Vvax</strain>
    </source>
</reference>
<proteinExistence type="inferred from homology"/>
<dbReference type="CDD" id="cd23763">
    <property type="entry name" value="ASKHA_ATPase_ROK"/>
    <property type="match status" value="1"/>
</dbReference>
<feature type="region of interest" description="Disordered" evidence="2">
    <location>
        <begin position="359"/>
        <end position="382"/>
    </location>
</feature>
<evidence type="ECO:0008006" key="4">
    <source>
        <dbReference type="Google" id="ProtNLM"/>
    </source>
</evidence>
<dbReference type="Gene3D" id="3.30.420.40">
    <property type="match status" value="1"/>
</dbReference>
<dbReference type="InterPro" id="IPR000600">
    <property type="entry name" value="ROK"/>
</dbReference>
<dbReference type="EMBL" id="LR743507">
    <property type="protein sequence ID" value="CAA2103672.1"/>
    <property type="molecule type" value="Genomic_DNA"/>
</dbReference>
<evidence type="ECO:0000313" key="3">
    <source>
        <dbReference type="EMBL" id="CAA2103672.1"/>
    </source>
</evidence>
<name>A0A679J2F3_VARPD</name>
<evidence type="ECO:0000256" key="1">
    <source>
        <dbReference type="ARBA" id="ARBA00006479"/>
    </source>
</evidence>
<dbReference type="SUPFAM" id="SSF53067">
    <property type="entry name" value="Actin-like ATPase domain"/>
    <property type="match status" value="1"/>
</dbReference>
<dbReference type="PANTHER" id="PTHR18964">
    <property type="entry name" value="ROK (REPRESSOR, ORF, KINASE) FAMILY"/>
    <property type="match status" value="1"/>
</dbReference>
<feature type="compositionally biased region" description="Polar residues" evidence="2">
    <location>
        <begin position="1"/>
        <end position="12"/>
    </location>
</feature>